<evidence type="ECO:0000256" key="3">
    <source>
        <dbReference type="ARBA" id="ARBA00022741"/>
    </source>
</evidence>
<sequence length="288" mass="32417">MPIKAENVDYTYQAQAVYTRQALEKITFHIDDGEIVGIIGRAGAGKTTLLKLLNGLLKPDAGKIFIDEIDGSALKKNSPLLIKKAALVWQFPEQQLFETTVYKELAFGLKSQHLDPAEEKKRIQEAMEQVGLDYERFNERQPSTLSSGEKRRLSIACFLVLKPRYLLMDESLAGLDASGTERLMELLTRLNCKDGVGIIITGHNLGQLSRFCNRIMMLEEGRLLIDTPTIALADYYDQLTERGFTLPVHQEVLYHLKSRGWDIDTRVHDAEEAVLRIMSSLIIPGGKV</sequence>
<keyword evidence="2" id="KW-0813">Transport</keyword>
<dbReference type="GO" id="GO:0043190">
    <property type="term" value="C:ATP-binding cassette (ABC) transporter complex"/>
    <property type="evidence" value="ECO:0007669"/>
    <property type="project" value="TreeGrafter"/>
</dbReference>
<dbReference type="GO" id="GO:0005524">
    <property type="term" value="F:ATP binding"/>
    <property type="evidence" value="ECO:0007669"/>
    <property type="project" value="UniProtKB-KW"/>
</dbReference>
<evidence type="ECO:0000313" key="6">
    <source>
        <dbReference type="EMBL" id="KUG04171.1"/>
    </source>
</evidence>
<dbReference type="CDD" id="cd03225">
    <property type="entry name" value="ABC_cobalt_CbiO_domain1"/>
    <property type="match status" value="1"/>
</dbReference>
<dbReference type="InterPro" id="IPR003593">
    <property type="entry name" value="AAA+_ATPase"/>
</dbReference>
<dbReference type="EMBL" id="LNQE01001856">
    <property type="protein sequence ID" value="KUG04171.1"/>
    <property type="molecule type" value="Genomic_DNA"/>
</dbReference>
<reference evidence="6" key="1">
    <citation type="journal article" date="2015" name="Proc. Natl. Acad. Sci. U.S.A.">
        <title>Networks of energetic and metabolic interactions define dynamics in microbial communities.</title>
        <authorList>
            <person name="Embree M."/>
            <person name="Liu J.K."/>
            <person name="Al-Bassam M.M."/>
            <person name="Zengler K."/>
        </authorList>
    </citation>
    <scope>NUCLEOTIDE SEQUENCE</scope>
</reference>
<evidence type="ECO:0000259" key="5">
    <source>
        <dbReference type="PROSITE" id="PS50893"/>
    </source>
</evidence>
<accession>A0A0W8E6B9</accession>
<dbReference type="Gene3D" id="3.40.50.300">
    <property type="entry name" value="P-loop containing nucleotide triphosphate hydrolases"/>
    <property type="match status" value="1"/>
</dbReference>
<comment type="similarity">
    <text evidence="1">Belongs to the ABC transporter superfamily.</text>
</comment>
<dbReference type="Pfam" id="PF00005">
    <property type="entry name" value="ABC_tran"/>
    <property type="match status" value="1"/>
</dbReference>
<dbReference type="PANTHER" id="PTHR43553:SF24">
    <property type="entry name" value="ENERGY-COUPLING FACTOR TRANSPORTER ATP-BINDING PROTEIN ECFA1"/>
    <property type="match status" value="1"/>
</dbReference>
<dbReference type="InterPro" id="IPR015856">
    <property type="entry name" value="ABC_transpr_CbiO/EcfA_su"/>
</dbReference>
<dbReference type="InterPro" id="IPR027417">
    <property type="entry name" value="P-loop_NTPase"/>
</dbReference>
<protein>
    <recommendedName>
        <fullName evidence="5">ABC transporter domain-containing protein</fullName>
    </recommendedName>
</protein>
<dbReference type="AlphaFoldDB" id="A0A0W8E6B9"/>
<dbReference type="SMART" id="SM00382">
    <property type="entry name" value="AAA"/>
    <property type="match status" value="1"/>
</dbReference>
<dbReference type="SUPFAM" id="SSF52540">
    <property type="entry name" value="P-loop containing nucleoside triphosphate hydrolases"/>
    <property type="match status" value="1"/>
</dbReference>
<comment type="caution">
    <text evidence="6">The sequence shown here is derived from an EMBL/GenBank/DDBJ whole genome shotgun (WGS) entry which is preliminary data.</text>
</comment>
<gene>
    <name evidence="6" type="ORF">ASZ90_018391</name>
</gene>
<proteinExistence type="inferred from homology"/>
<dbReference type="InterPro" id="IPR003439">
    <property type="entry name" value="ABC_transporter-like_ATP-bd"/>
</dbReference>
<keyword evidence="3" id="KW-0547">Nucleotide-binding</keyword>
<dbReference type="GO" id="GO:0016887">
    <property type="term" value="F:ATP hydrolysis activity"/>
    <property type="evidence" value="ECO:0007669"/>
    <property type="project" value="InterPro"/>
</dbReference>
<keyword evidence="4" id="KW-0067">ATP-binding</keyword>
<evidence type="ECO:0000256" key="1">
    <source>
        <dbReference type="ARBA" id="ARBA00005417"/>
    </source>
</evidence>
<dbReference type="InterPro" id="IPR050095">
    <property type="entry name" value="ECF_ABC_transporter_ATP-bd"/>
</dbReference>
<feature type="domain" description="ABC transporter" evidence="5">
    <location>
        <begin position="3"/>
        <end position="245"/>
    </location>
</feature>
<evidence type="ECO:0000256" key="2">
    <source>
        <dbReference type="ARBA" id="ARBA00022448"/>
    </source>
</evidence>
<name>A0A0W8E6B9_9ZZZZ</name>
<evidence type="ECO:0000256" key="4">
    <source>
        <dbReference type="ARBA" id="ARBA00022840"/>
    </source>
</evidence>
<organism evidence="6">
    <name type="scientific">hydrocarbon metagenome</name>
    <dbReference type="NCBI Taxonomy" id="938273"/>
    <lineage>
        <taxon>unclassified sequences</taxon>
        <taxon>metagenomes</taxon>
        <taxon>ecological metagenomes</taxon>
    </lineage>
</organism>
<dbReference type="PROSITE" id="PS50893">
    <property type="entry name" value="ABC_TRANSPORTER_2"/>
    <property type="match status" value="1"/>
</dbReference>
<dbReference type="PROSITE" id="PS00211">
    <property type="entry name" value="ABC_TRANSPORTER_1"/>
    <property type="match status" value="1"/>
</dbReference>
<dbReference type="PANTHER" id="PTHR43553">
    <property type="entry name" value="HEAVY METAL TRANSPORTER"/>
    <property type="match status" value="1"/>
</dbReference>
<dbReference type="GO" id="GO:0042626">
    <property type="term" value="F:ATPase-coupled transmembrane transporter activity"/>
    <property type="evidence" value="ECO:0007669"/>
    <property type="project" value="TreeGrafter"/>
</dbReference>
<dbReference type="InterPro" id="IPR017871">
    <property type="entry name" value="ABC_transporter-like_CS"/>
</dbReference>